<organism evidence="1">
    <name type="scientific">Rhizophora mucronata</name>
    <name type="common">Asiatic mangrove</name>
    <dbReference type="NCBI Taxonomy" id="61149"/>
    <lineage>
        <taxon>Eukaryota</taxon>
        <taxon>Viridiplantae</taxon>
        <taxon>Streptophyta</taxon>
        <taxon>Embryophyta</taxon>
        <taxon>Tracheophyta</taxon>
        <taxon>Spermatophyta</taxon>
        <taxon>Magnoliopsida</taxon>
        <taxon>eudicotyledons</taxon>
        <taxon>Gunneridae</taxon>
        <taxon>Pentapetalae</taxon>
        <taxon>rosids</taxon>
        <taxon>fabids</taxon>
        <taxon>Malpighiales</taxon>
        <taxon>Rhizophoraceae</taxon>
        <taxon>Rhizophora</taxon>
    </lineage>
</organism>
<name>A0A2P2LDC2_RHIMU</name>
<sequence length="69" mass="8083">MGIVSLSRSLFLCTFKCFSSLLASYKKLKLIVSMVYLFNTVQDEDPSLFMLYFVVFVKHRYESLVLKMI</sequence>
<keyword evidence="1" id="KW-0687">Ribonucleoprotein</keyword>
<dbReference type="GO" id="GO:0005840">
    <property type="term" value="C:ribosome"/>
    <property type="evidence" value="ECO:0007669"/>
    <property type="project" value="UniProtKB-KW"/>
</dbReference>
<dbReference type="EMBL" id="GGEC01035446">
    <property type="protein sequence ID" value="MBX15930.1"/>
    <property type="molecule type" value="Transcribed_RNA"/>
</dbReference>
<reference evidence="1" key="1">
    <citation type="submission" date="2018-02" db="EMBL/GenBank/DDBJ databases">
        <title>Rhizophora mucronata_Transcriptome.</title>
        <authorList>
            <person name="Meera S.P."/>
            <person name="Sreeshan A."/>
            <person name="Augustine A."/>
        </authorList>
    </citation>
    <scope>NUCLEOTIDE SEQUENCE</scope>
    <source>
        <tissue evidence="1">Leaf</tissue>
    </source>
</reference>
<dbReference type="AlphaFoldDB" id="A0A2P2LDC2"/>
<evidence type="ECO:0000313" key="1">
    <source>
        <dbReference type="EMBL" id="MBX15930.1"/>
    </source>
</evidence>
<accession>A0A2P2LDC2</accession>
<protein>
    <submittedName>
        <fullName evidence="1">60S ribosomal protein L15-1-like</fullName>
    </submittedName>
</protein>
<proteinExistence type="predicted"/>
<keyword evidence="1" id="KW-0689">Ribosomal protein</keyword>